<dbReference type="PANTHER" id="PTHR14614:SF152">
    <property type="entry name" value="PROTEIN-LYSINE N-METHYLTRANSFERASE EFM6"/>
    <property type="match status" value="1"/>
</dbReference>
<feature type="binding site" evidence="1">
    <location>
        <position position="137"/>
    </location>
    <ligand>
        <name>S-adenosyl-L-methionine</name>
        <dbReference type="ChEBI" id="CHEBI:59789"/>
    </ligand>
</feature>
<keyword evidence="1 3" id="KW-0808">Transferase</keyword>
<dbReference type="Pfam" id="PF10294">
    <property type="entry name" value="Methyltransf_16"/>
    <property type="match status" value="1"/>
</dbReference>
<keyword evidence="4" id="KW-1185">Reference proteome</keyword>
<gene>
    <name evidence="1" type="primary">EFM6</name>
    <name evidence="3" type="ORF">Micbo1qcDRAFT_175083</name>
</gene>
<organism evidence="3 4">
    <name type="scientific">Microdochium bolleyi</name>
    <dbReference type="NCBI Taxonomy" id="196109"/>
    <lineage>
        <taxon>Eukaryota</taxon>
        <taxon>Fungi</taxon>
        <taxon>Dikarya</taxon>
        <taxon>Ascomycota</taxon>
        <taxon>Pezizomycotina</taxon>
        <taxon>Sordariomycetes</taxon>
        <taxon>Xylariomycetidae</taxon>
        <taxon>Xylariales</taxon>
        <taxon>Microdochiaceae</taxon>
        <taxon>Microdochium</taxon>
    </lineage>
</organism>
<dbReference type="InterPro" id="IPR029063">
    <property type="entry name" value="SAM-dependent_MTases_sf"/>
</dbReference>
<keyword evidence="2" id="KW-0812">Transmembrane</keyword>
<reference evidence="4" key="1">
    <citation type="submission" date="2016-02" db="EMBL/GenBank/DDBJ databases">
        <title>Draft genome sequence of Microdochium bolleyi, a fungal endophyte of beachgrass.</title>
        <authorList>
            <consortium name="DOE Joint Genome Institute"/>
            <person name="David A.S."/>
            <person name="May G."/>
            <person name="Haridas S."/>
            <person name="Lim J."/>
            <person name="Wang M."/>
            <person name="Labutti K."/>
            <person name="Lipzen A."/>
            <person name="Barry K."/>
            <person name="Grigoriev I.V."/>
        </authorList>
    </citation>
    <scope>NUCLEOTIDE SEQUENCE [LARGE SCALE GENOMIC DNA]</scope>
    <source>
        <strain evidence="4">J235TASD1</strain>
    </source>
</reference>
<dbReference type="GO" id="GO:0016279">
    <property type="term" value="F:protein-lysine N-methyltransferase activity"/>
    <property type="evidence" value="ECO:0007669"/>
    <property type="project" value="UniProtKB-UniRule"/>
</dbReference>
<dbReference type="InterPro" id="IPR019410">
    <property type="entry name" value="Methyltransf_16"/>
</dbReference>
<evidence type="ECO:0000256" key="2">
    <source>
        <dbReference type="SAM" id="Phobius"/>
    </source>
</evidence>
<comment type="similarity">
    <text evidence="1">Belongs to the class I-like SAM-binding methyltransferase superfamily. METTL21 family. EFM6 subfamily.</text>
</comment>
<dbReference type="GO" id="GO:0032259">
    <property type="term" value="P:methylation"/>
    <property type="evidence" value="ECO:0007669"/>
    <property type="project" value="UniProtKB-KW"/>
</dbReference>
<dbReference type="EMBL" id="KQ964249">
    <property type="protein sequence ID" value="KXJ92084.1"/>
    <property type="molecule type" value="Genomic_DNA"/>
</dbReference>
<name>A0A136J4P5_9PEZI</name>
<dbReference type="PANTHER" id="PTHR14614">
    <property type="entry name" value="HEPATOCELLULAR CARCINOMA-ASSOCIATED ANTIGEN"/>
    <property type="match status" value="1"/>
</dbReference>
<dbReference type="InParanoid" id="A0A136J4P5"/>
<dbReference type="HAMAP" id="MF_03198">
    <property type="entry name" value="Methyltr_EFM6"/>
    <property type="match status" value="1"/>
</dbReference>
<proteinExistence type="inferred from homology"/>
<dbReference type="STRING" id="196109.A0A136J4P5"/>
<evidence type="ECO:0000313" key="4">
    <source>
        <dbReference type="Proteomes" id="UP000070501"/>
    </source>
</evidence>
<dbReference type="Gene3D" id="3.40.50.150">
    <property type="entry name" value="Vaccinia Virus protein VP39"/>
    <property type="match status" value="1"/>
</dbReference>
<sequence>MLSDNAPPPFEDLNVDVDLAPLPAMKTAATADFDFSGLLAQPLRLHEDLANGCGGQTWPAGFVLGKHMLRYHRDDLREARILELGAGGGLVGLAVASGCATERPLFVTDQLEMFELMKRNIGLNGLEAKARAAILNWGEPLSQDVIDLKPNVILAADCVYFEPAFPLLLATMTDLLALCPSATIYFCFKKRRRADMHFLKKAQKKFSVVELADEDRPVFSREGLFLFGITSKTRTSSNNTTSSSS</sequence>
<feature type="binding site" evidence="1">
    <location>
        <begin position="85"/>
        <end position="87"/>
    </location>
    <ligand>
        <name>S-adenosyl-L-methionine</name>
        <dbReference type="ChEBI" id="CHEBI:59789"/>
    </ligand>
</feature>
<dbReference type="AlphaFoldDB" id="A0A136J4P5"/>
<evidence type="ECO:0000313" key="3">
    <source>
        <dbReference type="EMBL" id="KXJ92084.1"/>
    </source>
</evidence>
<feature type="binding site" evidence="1">
    <location>
        <position position="109"/>
    </location>
    <ligand>
        <name>S-adenosyl-L-methionine</name>
        <dbReference type="ChEBI" id="CHEBI:59789"/>
    </ligand>
</feature>
<dbReference type="SUPFAM" id="SSF53335">
    <property type="entry name" value="S-adenosyl-L-methionine-dependent methyltransferases"/>
    <property type="match status" value="1"/>
</dbReference>
<keyword evidence="1" id="KW-0963">Cytoplasm</keyword>
<keyword evidence="1 3" id="KW-0489">Methyltransferase</keyword>
<dbReference type="FunCoup" id="A0A136J4P5">
    <property type="interactions" value="381"/>
</dbReference>
<keyword evidence="2" id="KW-0472">Membrane</keyword>
<accession>A0A136J4P5</accession>
<dbReference type="GO" id="GO:0005829">
    <property type="term" value="C:cytosol"/>
    <property type="evidence" value="ECO:0007669"/>
    <property type="project" value="TreeGrafter"/>
</dbReference>
<feature type="binding site" evidence="1">
    <location>
        <position position="156"/>
    </location>
    <ligand>
        <name>S-adenosyl-L-methionine</name>
        <dbReference type="ChEBI" id="CHEBI:59789"/>
    </ligand>
</feature>
<comment type="subcellular location">
    <subcellularLocation>
        <location evidence="1">Cytoplasm</location>
    </subcellularLocation>
</comment>
<comment type="function">
    <text evidence="1">S-adenosyl-L-methionine-dependent protein-lysine N-methyltransferase that methylates elongation factor 1-alpha.</text>
</comment>
<dbReference type="EC" id="2.1.1.-" evidence="1"/>
<dbReference type="InterPro" id="IPR033684">
    <property type="entry name" value="EFM6"/>
</dbReference>
<evidence type="ECO:0000256" key="1">
    <source>
        <dbReference type="HAMAP-Rule" id="MF_03198"/>
    </source>
</evidence>
<keyword evidence="1" id="KW-0949">S-adenosyl-L-methionine</keyword>
<feature type="binding site" evidence="1">
    <location>
        <position position="58"/>
    </location>
    <ligand>
        <name>S-adenosyl-L-methionine</name>
        <dbReference type="ChEBI" id="CHEBI:59789"/>
    </ligand>
</feature>
<keyword evidence="2" id="KW-1133">Transmembrane helix</keyword>
<feature type="transmembrane region" description="Helical" evidence="2">
    <location>
        <begin position="164"/>
        <end position="188"/>
    </location>
</feature>
<dbReference type="Proteomes" id="UP000070501">
    <property type="component" value="Unassembled WGS sequence"/>
</dbReference>
<dbReference type="OrthoDB" id="407325at2759"/>
<protein>
    <recommendedName>
        <fullName evidence="1">Protein-lysine N-methyltransferase EFM6</fullName>
        <ecNumber evidence="1">2.1.1.-</ecNumber>
    </recommendedName>
    <alternativeName>
        <fullName evidence="1">Elongation factor methyltransferase 6</fullName>
    </alternativeName>
</protein>